<evidence type="ECO:0000313" key="2">
    <source>
        <dbReference type="EMBL" id="MDQ9171571.1"/>
    </source>
</evidence>
<dbReference type="EC" id="2.3.1.-" evidence="2"/>
<comment type="caution">
    <text evidence="2">The sequence shown here is derived from an EMBL/GenBank/DDBJ whole genome shotgun (WGS) entry which is preliminary data.</text>
</comment>
<dbReference type="GO" id="GO:0016746">
    <property type="term" value="F:acyltransferase activity"/>
    <property type="evidence" value="ECO:0007669"/>
    <property type="project" value="UniProtKB-KW"/>
</dbReference>
<dbReference type="PANTHER" id="PTHR13355">
    <property type="entry name" value="GLUCOSAMINE 6-PHOSPHATE N-ACETYLTRANSFERASE"/>
    <property type="match status" value="1"/>
</dbReference>
<keyword evidence="2" id="KW-0808">Transferase</keyword>
<dbReference type="Proteomes" id="UP001225596">
    <property type="component" value="Unassembled WGS sequence"/>
</dbReference>
<accession>A0ABU1BT39</accession>
<keyword evidence="2" id="KW-0012">Acyltransferase</keyword>
<protein>
    <submittedName>
        <fullName evidence="2">GNAT family N-acetyltransferase</fullName>
        <ecNumber evidence="2">2.3.1.-</ecNumber>
    </submittedName>
</protein>
<sequence>MPDQPSPWHITIGPWEQQRELAQPLRLEVFVHEQQVPLELEWDEFDAVSTHALAFDPDGNPVGTGRLLPDGHIGRMAVKQSQRQAGVGSAILSALMHYAKDRGDQEVALNAQIQARAFYERHCFVAEGEEFLDAGIPHIRMRHVFT</sequence>
<dbReference type="CDD" id="cd04301">
    <property type="entry name" value="NAT_SF"/>
    <property type="match status" value="1"/>
</dbReference>
<dbReference type="SUPFAM" id="SSF55729">
    <property type="entry name" value="Acyl-CoA N-acyltransferases (Nat)"/>
    <property type="match status" value="1"/>
</dbReference>
<feature type="domain" description="N-acetyltransferase" evidence="1">
    <location>
        <begin position="10"/>
        <end position="146"/>
    </location>
</feature>
<organism evidence="2 3">
    <name type="scientific">Keguizhuia sedimenti</name>
    <dbReference type="NCBI Taxonomy" id="3064264"/>
    <lineage>
        <taxon>Bacteria</taxon>
        <taxon>Pseudomonadati</taxon>
        <taxon>Pseudomonadota</taxon>
        <taxon>Betaproteobacteria</taxon>
        <taxon>Burkholderiales</taxon>
        <taxon>Oxalobacteraceae</taxon>
        <taxon>Keguizhuia</taxon>
    </lineage>
</organism>
<dbReference type="PROSITE" id="PS51186">
    <property type="entry name" value="GNAT"/>
    <property type="match status" value="1"/>
</dbReference>
<keyword evidence="3" id="KW-1185">Reference proteome</keyword>
<dbReference type="InterPro" id="IPR016181">
    <property type="entry name" value="Acyl_CoA_acyltransferase"/>
</dbReference>
<proteinExistence type="predicted"/>
<evidence type="ECO:0000313" key="3">
    <source>
        <dbReference type="Proteomes" id="UP001225596"/>
    </source>
</evidence>
<dbReference type="Gene3D" id="3.40.630.30">
    <property type="match status" value="1"/>
</dbReference>
<dbReference type="EMBL" id="JAUYVH010000010">
    <property type="protein sequence ID" value="MDQ9171571.1"/>
    <property type="molecule type" value="Genomic_DNA"/>
</dbReference>
<dbReference type="Pfam" id="PF13673">
    <property type="entry name" value="Acetyltransf_10"/>
    <property type="match status" value="1"/>
</dbReference>
<name>A0ABU1BT39_9BURK</name>
<dbReference type="PANTHER" id="PTHR13355:SF11">
    <property type="entry name" value="GLUCOSAMINE 6-PHOSPHATE N-ACETYLTRANSFERASE"/>
    <property type="match status" value="1"/>
</dbReference>
<dbReference type="RefSeq" id="WP_338437506.1">
    <property type="nucleotide sequence ID" value="NZ_JAUYVH010000010.1"/>
</dbReference>
<reference evidence="2 3" key="1">
    <citation type="submission" date="2023-08" db="EMBL/GenBank/DDBJ databases">
        <title>Oxalobacteraceae gen .nov., isolated from river sludge outside the plant.</title>
        <authorList>
            <person name="Zhao S.Y."/>
        </authorList>
    </citation>
    <scope>NUCLEOTIDE SEQUENCE [LARGE SCALE GENOMIC DNA]</scope>
    <source>
        <strain evidence="2 3">R-40</strain>
    </source>
</reference>
<dbReference type="InterPro" id="IPR000182">
    <property type="entry name" value="GNAT_dom"/>
</dbReference>
<gene>
    <name evidence="2" type="ORF">Q8A64_14245</name>
</gene>
<dbReference type="InterPro" id="IPR039143">
    <property type="entry name" value="GNPNAT1-like"/>
</dbReference>
<evidence type="ECO:0000259" key="1">
    <source>
        <dbReference type="PROSITE" id="PS51186"/>
    </source>
</evidence>